<evidence type="ECO:0000256" key="3">
    <source>
        <dbReference type="SAM" id="MobiDB-lite"/>
    </source>
</evidence>
<dbReference type="RefSeq" id="WP_045094216.1">
    <property type="nucleotide sequence ID" value="NZ_KQ235876.1"/>
</dbReference>
<dbReference type="InterPro" id="IPR009187">
    <property type="entry name" value="Prok_Ku"/>
</dbReference>
<dbReference type="AlphaFoldDB" id="A0A0J9CEJ1"/>
<evidence type="ECO:0000256" key="1">
    <source>
        <dbReference type="ARBA" id="ARBA00023125"/>
    </source>
</evidence>
<evidence type="ECO:0000313" key="5">
    <source>
        <dbReference type="EMBL" id="KMW23668.1"/>
    </source>
</evidence>
<dbReference type="InterPro" id="IPR016194">
    <property type="entry name" value="SPOC-like_C_dom_sf"/>
</dbReference>
<sequence>MPAAHKGAISFGLVHIPVALHTATQDNDIHFNQLCKEDGSRVKYKKVCANCGKEVGTQDIIKGFEFAPGQYVTMTDADFEKAKTEKDKTIQILHFTDIHNIRPIYFDKTYHAVVEAGGDKAYELLRKAMLDEGKVAIAKTVMGQSEKLLCLIPTPKGMLVETLFFADEVKEIPKEPAHPELQQQELDMAKMLINSMDKEFEPELYHDEYQIRLRQIIEAKINGQEIVNAPTEHQDNVIDIMEALQRSLAQVSDNKPPTKRKPRKKAATA</sequence>
<gene>
    <name evidence="2" type="primary">ku</name>
    <name evidence="5" type="ORF">HMPREF9470_00884</name>
</gene>
<organism evidence="5 6">
    <name type="scientific">[Clostridium] citroniae WAL-19142</name>
    <dbReference type="NCBI Taxonomy" id="742734"/>
    <lineage>
        <taxon>Bacteria</taxon>
        <taxon>Bacillati</taxon>
        <taxon>Bacillota</taxon>
        <taxon>Clostridia</taxon>
        <taxon>Lachnospirales</taxon>
        <taxon>Lachnospiraceae</taxon>
        <taxon>Enterocloster</taxon>
    </lineage>
</organism>
<evidence type="ECO:0000313" key="6">
    <source>
        <dbReference type="Proteomes" id="UP000037392"/>
    </source>
</evidence>
<dbReference type="OrthoDB" id="9795084at2"/>
<comment type="caution">
    <text evidence="5">The sequence shown here is derived from an EMBL/GenBank/DDBJ whole genome shotgun (WGS) entry which is preliminary data.</text>
</comment>
<dbReference type="GeneID" id="93165661"/>
<comment type="subunit">
    <text evidence="2">Homodimer. Interacts with LigD.</text>
</comment>
<dbReference type="GO" id="GO:0003690">
    <property type="term" value="F:double-stranded DNA binding"/>
    <property type="evidence" value="ECO:0007669"/>
    <property type="project" value="UniProtKB-UniRule"/>
</dbReference>
<dbReference type="CDD" id="cd00789">
    <property type="entry name" value="KU_like"/>
    <property type="match status" value="1"/>
</dbReference>
<dbReference type="PANTHER" id="PTHR41251:SF1">
    <property type="entry name" value="NON-HOMOLOGOUS END JOINING PROTEIN KU"/>
    <property type="match status" value="1"/>
</dbReference>
<proteinExistence type="inferred from homology"/>
<keyword evidence="2" id="KW-0233">DNA recombination</keyword>
<dbReference type="GO" id="GO:0006303">
    <property type="term" value="P:double-strand break repair via nonhomologous end joining"/>
    <property type="evidence" value="ECO:0007669"/>
    <property type="project" value="UniProtKB-UniRule"/>
</dbReference>
<evidence type="ECO:0000259" key="4">
    <source>
        <dbReference type="SMART" id="SM00559"/>
    </source>
</evidence>
<comment type="similarity">
    <text evidence="2">Belongs to the prokaryotic Ku family.</text>
</comment>
<reference evidence="5 6" key="1">
    <citation type="submission" date="2011-04" db="EMBL/GenBank/DDBJ databases">
        <title>The Genome Sequence of Clostridium citroniae WAL-19142.</title>
        <authorList>
            <consortium name="The Broad Institute Genome Sequencing Platform"/>
            <person name="Earl A."/>
            <person name="Ward D."/>
            <person name="Feldgarden M."/>
            <person name="Gevers D."/>
            <person name="Warren Y.A."/>
            <person name="Tyrrell K.L."/>
            <person name="Citron D.M."/>
            <person name="Goldstein E.J."/>
            <person name="Daigneault M."/>
            <person name="Allen-Vercoe E."/>
            <person name="Young S.K."/>
            <person name="Zeng Q."/>
            <person name="Gargeya S."/>
            <person name="Fitzgerald M."/>
            <person name="Haas B."/>
            <person name="Abouelleil A."/>
            <person name="Alvarado L."/>
            <person name="Arachchi H.M."/>
            <person name="Berlin A."/>
            <person name="Brown A."/>
            <person name="Chapman S.B."/>
            <person name="Chen Z."/>
            <person name="Dunbar C."/>
            <person name="Freedman E."/>
            <person name="Gearin G."/>
            <person name="Gellesch M."/>
            <person name="Goldberg J."/>
            <person name="Griggs A."/>
            <person name="Gujja S."/>
            <person name="Heilman E.R."/>
            <person name="Heiman D."/>
            <person name="Howarth C."/>
            <person name="Larson L."/>
            <person name="Lui A."/>
            <person name="MacDonald P.J."/>
            <person name="Mehta T."/>
            <person name="Montmayeur A."/>
            <person name="Murphy C."/>
            <person name="Neiman D."/>
            <person name="Pearson M."/>
            <person name="Priest M."/>
            <person name="Roberts A."/>
            <person name="Saif S."/>
            <person name="Shea T."/>
            <person name="Shenoy N."/>
            <person name="Sisk P."/>
            <person name="Stolte C."/>
            <person name="Sykes S."/>
            <person name="White J."/>
            <person name="Yandava C."/>
            <person name="Wortman J."/>
            <person name="Nusbaum C."/>
            <person name="Birren B."/>
        </authorList>
    </citation>
    <scope>NUCLEOTIDE SEQUENCE [LARGE SCALE GENOMIC DNA]</scope>
    <source>
        <strain evidence="5 6">WAL-19142</strain>
    </source>
</reference>
<keyword evidence="1 2" id="KW-0238">DNA-binding</keyword>
<dbReference type="Gene3D" id="2.40.290.10">
    <property type="match status" value="1"/>
</dbReference>
<feature type="domain" description="Ku" evidence="4">
    <location>
        <begin position="52"/>
        <end position="180"/>
    </location>
</feature>
<evidence type="ECO:0000256" key="2">
    <source>
        <dbReference type="HAMAP-Rule" id="MF_01875"/>
    </source>
</evidence>
<dbReference type="Proteomes" id="UP000037392">
    <property type="component" value="Unassembled WGS sequence"/>
</dbReference>
<dbReference type="SMART" id="SM00559">
    <property type="entry name" value="Ku78"/>
    <property type="match status" value="1"/>
</dbReference>
<feature type="compositionally biased region" description="Basic residues" evidence="3">
    <location>
        <begin position="257"/>
        <end position="269"/>
    </location>
</feature>
<dbReference type="EMBL" id="ADLK01000005">
    <property type="protein sequence ID" value="KMW23668.1"/>
    <property type="molecule type" value="Genomic_DNA"/>
</dbReference>
<dbReference type="NCBIfam" id="TIGR02772">
    <property type="entry name" value="Ku_bact"/>
    <property type="match status" value="1"/>
</dbReference>
<comment type="function">
    <text evidence="2">With LigD forms a non-homologous end joining (NHEJ) DNA repair enzyme, which repairs dsDNA breaks with reduced fidelity. Binds linear dsDNA with 5'- and 3'- overhangs but not closed circular dsDNA nor ssDNA. Recruits and stimulates the ligase activity of LigD.</text>
</comment>
<dbReference type="PATRIC" id="fig|742734.4.peg.939"/>
<dbReference type="PIRSF" id="PIRSF006493">
    <property type="entry name" value="Prok_Ku"/>
    <property type="match status" value="1"/>
</dbReference>
<accession>A0A0J9CEJ1</accession>
<dbReference type="GO" id="GO:0006310">
    <property type="term" value="P:DNA recombination"/>
    <property type="evidence" value="ECO:0007669"/>
    <property type="project" value="UniProtKB-KW"/>
</dbReference>
<keyword evidence="2" id="KW-0227">DNA damage</keyword>
<dbReference type="PANTHER" id="PTHR41251">
    <property type="entry name" value="NON-HOMOLOGOUS END JOINING PROTEIN KU"/>
    <property type="match status" value="1"/>
</dbReference>
<dbReference type="SUPFAM" id="SSF100939">
    <property type="entry name" value="SPOC domain-like"/>
    <property type="match status" value="1"/>
</dbReference>
<dbReference type="HAMAP" id="MF_01875">
    <property type="entry name" value="Prokaryotic_Ku"/>
    <property type="match status" value="1"/>
</dbReference>
<protein>
    <recommendedName>
        <fullName evidence="2">Non-homologous end joining protein Ku</fullName>
    </recommendedName>
</protein>
<feature type="region of interest" description="Disordered" evidence="3">
    <location>
        <begin position="248"/>
        <end position="269"/>
    </location>
</feature>
<name>A0A0J9CEJ1_9FIRM</name>
<dbReference type="InterPro" id="IPR006164">
    <property type="entry name" value="DNA_bd_Ku70/Ku80"/>
</dbReference>
<dbReference type="Pfam" id="PF02735">
    <property type="entry name" value="Ku"/>
    <property type="match status" value="1"/>
</dbReference>
<keyword evidence="2" id="KW-0234">DNA repair</keyword>